<evidence type="ECO:0000313" key="3">
    <source>
        <dbReference type="EMBL" id="WOH12651.1"/>
    </source>
</evidence>
<dbReference type="Gramene" id="KZM85195">
    <property type="protein sequence ID" value="KZM85195"/>
    <property type="gene ID" value="DCAR_027383"/>
</dbReference>
<dbReference type="Proteomes" id="UP000077755">
    <property type="component" value="Chromosome 8"/>
</dbReference>
<feature type="region of interest" description="Disordered" evidence="1">
    <location>
        <begin position="22"/>
        <end position="42"/>
    </location>
</feature>
<organism evidence="2">
    <name type="scientific">Daucus carota subsp. sativus</name>
    <name type="common">Carrot</name>
    <dbReference type="NCBI Taxonomy" id="79200"/>
    <lineage>
        <taxon>Eukaryota</taxon>
        <taxon>Viridiplantae</taxon>
        <taxon>Streptophyta</taxon>
        <taxon>Embryophyta</taxon>
        <taxon>Tracheophyta</taxon>
        <taxon>Spermatophyta</taxon>
        <taxon>Magnoliopsida</taxon>
        <taxon>eudicotyledons</taxon>
        <taxon>Gunneridae</taxon>
        <taxon>Pentapetalae</taxon>
        <taxon>asterids</taxon>
        <taxon>campanulids</taxon>
        <taxon>Apiales</taxon>
        <taxon>Apiaceae</taxon>
        <taxon>Apioideae</taxon>
        <taxon>Scandiceae</taxon>
        <taxon>Daucinae</taxon>
        <taxon>Daucus</taxon>
        <taxon>Daucus sect. Daucus</taxon>
    </lineage>
</organism>
<evidence type="ECO:0000313" key="2">
    <source>
        <dbReference type="EMBL" id="KZM85195.1"/>
    </source>
</evidence>
<keyword evidence="4" id="KW-1185">Reference proteome</keyword>
<sequence length="72" mass="7681">MATPPPHPATVMLLKWSVRQPRTRSVVHKRGGARGSPTTPLSWTGGSTFLSGGAHPAAVDASEQSYNSFFMD</sequence>
<reference evidence="3" key="2">
    <citation type="submission" date="2022-03" db="EMBL/GenBank/DDBJ databases">
        <title>Draft title - Genomic analysis of global carrot germplasm unveils the trajectory of domestication and the origin of high carotenoid orange carrot.</title>
        <authorList>
            <person name="Iorizzo M."/>
            <person name="Ellison S."/>
            <person name="Senalik D."/>
            <person name="Macko-Podgorni A."/>
            <person name="Grzebelus D."/>
            <person name="Bostan H."/>
            <person name="Rolling W."/>
            <person name="Curaba J."/>
            <person name="Simon P."/>
        </authorList>
    </citation>
    <scope>NUCLEOTIDE SEQUENCE</scope>
    <source>
        <tissue evidence="3">Leaf</tissue>
    </source>
</reference>
<evidence type="ECO:0000256" key="1">
    <source>
        <dbReference type="SAM" id="MobiDB-lite"/>
    </source>
</evidence>
<dbReference type="PANTHER" id="PTHR35099">
    <property type="entry name" value="OS02G0182700 PROTEIN"/>
    <property type="match status" value="1"/>
</dbReference>
<reference evidence="2" key="1">
    <citation type="journal article" date="2016" name="Nat. Genet.">
        <title>A high-quality carrot genome assembly provides new insights into carotenoid accumulation and asterid genome evolution.</title>
        <authorList>
            <person name="Iorizzo M."/>
            <person name="Ellison S."/>
            <person name="Senalik D."/>
            <person name="Zeng P."/>
            <person name="Satapoomin P."/>
            <person name="Huang J."/>
            <person name="Bowman M."/>
            <person name="Iovene M."/>
            <person name="Sanseverino W."/>
            <person name="Cavagnaro P."/>
            <person name="Yildiz M."/>
            <person name="Macko-Podgorni A."/>
            <person name="Moranska E."/>
            <person name="Grzebelus E."/>
            <person name="Grzebelus D."/>
            <person name="Ashrafi H."/>
            <person name="Zheng Z."/>
            <person name="Cheng S."/>
            <person name="Spooner D."/>
            <person name="Van Deynze A."/>
            <person name="Simon P."/>
        </authorList>
    </citation>
    <scope>NUCLEOTIDE SEQUENCE [LARGE SCALE GENOMIC DNA]</scope>
    <source>
        <tissue evidence="2">Leaf</tissue>
    </source>
</reference>
<dbReference type="EMBL" id="CP093350">
    <property type="protein sequence ID" value="WOH12651.1"/>
    <property type="molecule type" value="Genomic_DNA"/>
</dbReference>
<accession>A0A175YNL6</accession>
<protein>
    <submittedName>
        <fullName evidence="2">Uncharacterized protein</fullName>
    </submittedName>
</protein>
<dbReference type="PANTHER" id="PTHR35099:SF2">
    <property type="entry name" value="OS02G0182700 PROTEIN"/>
    <property type="match status" value="1"/>
</dbReference>
<proteinExistence type="predicted"/>
<gene>
    <name evidence="2" type="ORF">DCAR_027383</name>
    <name evidence="3" type="ORF">DCAR_0832158</name>
</gene>
<evidence type="ECO:0000313" key="4">
    <source>
        <dbReference type="Proteomes" id="UP000077755"/>
    </source>
</evidence>
<dbReference type="EMBL" id="LNRQ01000008">
    <property type="protein sequence ID" value="KZM85195.1"/>
    <property type="molecule type" value="Genomic_DNA"/>
</dbReference>
<name>A0A175YNL6_DAUCS</name>
<dbReference type="AlphaFoldDB" id="A0A175YNL6"/>
<feature type="compositionally biased region" description="Basic residues" evidence="1">
    <location>
        <begin position="22"/>
        <end position="32"/>
    </location>
</feature>